<dbReference type="PANTHER" id="PTHR45900:SF1">
    <property type="entry name" value="MITOCHONDRIAL DNA REPAIR PROTEIN RECA HOMOLOG-RELATED"/>
    <property type="match status" value="1"/>
</dbReference>
<dbReference type="GO" id="GO:0008094">
    <property type="term" value="F:ATP-dependent activity, acting on DNA"/>
    <property type="evidence" value="ECO:0007669"/>
    <property type="project" value="InterPro"/>
</dbReference>
<dbReference type="Pfam" id="PF00154">
    <property type="entry name" value="RecA_N"/>
    <property type="match status" value="1"/>
</dbReference>
<dbReference type="GO" id="GO:0003697">
    <property type="term" value="F:single-stranded DNA binding"/>
    <property type="evidence" value="ECO:0007669"/>
    <property type="project" value="InterPro"/>
</dbReference>
<evidence type="ECO:0000259" key="5">
    <source>
        <dbReference type="PROSITE" id="PS50163"/>
    </source>
</evidence>
<dbReference type="EMBL" id="BK015384">
    <property type="protein sequence ID" value="DAE04122.1"/>
    <property type="molecule type" value="Genomic_DNA"/>
</dbReference>
<keyword evidence="4" id="KW-0233">DNA recombination</keyword>
<dbReference type="SUPFAM" id="SSF52540">
    <property type="entry name" value="P-loop containing nucleoside triphosphate hydrolases"/>
    <property type="match status" value="1"/>
</dbReference>
<keyword evidence="2" id="KW-0547">Nucleotide-binding</keyword>
<evidence type="ECO:0000256" key="1">
    <source>
        <dbReference type="ARBA" id="ARBA00009391"/>
    </source>
</evidence>
<dbReference type="Gene3D" id="3.40.50.300">
    <property type="entry name" value="P-loop containing nucleotide triphosphate hydrolases"/>
    <property type="match status" value="1"/>
</dbReference>
<evidence type="ECO:0000256" key="3">
    <source>
        <dbReference type="ARBA" id="ARBA00022840"/>
    </source>
</evidence>
<comment type="similarity">
    <text evidence="1">Belongs to the RecA family.</text>
</comment>
<evidence type="ECO:0000256" key="4">
    <source>
        <dbReference type="ARBA" id="ARBA00023172"/>
    </source>
</evidence>
<evidence type="ECO:0000256" key="2">
    <source>
        <dbReference type="ARBA" id="ARBA00022741"/>
    </source>
</evidence>
<dbReference type="PANTHER" id="PTHR45900">
    <property type="entry name" value="RECA"/>
    <property type="match status" value="1"/>
</dbReference>
<evidence type="ECO:0000313" key="6">
    <source>
        <dbReference type="EMBL" id="DAE04122.1"/>
    </source>
</evidence>
<dbReference type="GO" id="GO:0006310">
    <property type="term" value="P:DNA recombination"/>
    <property type="evidence" value="ECO:0007669"/>
    <property type="project" value="UniProtKB-KW"/>
</dbReference>
<accession>A0A8S5PAX1</accession>
<dbReference type="InterPro" id="IPR013765">
    <property type="entry name" value="DNA_recomb/repair_RecA"/>
</dbReference>
<dbReference type="InterPro" id="IPR049428">
    <property type="entry name" value="RecA-like_N"/>
</dbReference>
<dbReference type="PRINTS" id="PR00142">
    <property type="entry name" value="RECA"/>
</dbReference>
<dbReference type="InterPro" id="IPR020587">
    <property type="entry name" value="RecA_monomer-monomer_interface"/>
</dbReference>
<dbReference type="InterPro" id="IPR027417">
    <property type="entry name" value="P-loop_NTPase"/>
</dbReference>
<dbReference type="GO" id="GO:0005524">
    <property type="term" value="F:ATP binding"/>
    <property type="evidence" value="ECO:0007669"/>
    <property type="project" value="UniProtKB-KW"/>
</dbReference>
<organism evidence="6">
    <name type="scientific">Siphoviridae sp. ctmpG14</name>
    <dbReference type="NCBI Taxonomy" id="2825654"/>
    <lineage>
        <taxon>Viruses</taxon>
        <taxon>Duplodnaviria</taxon>
        <taxon>Heunggongvirae</taxon>
        <taxon>Uroviricota</taxon>
        <taxon>Caudoviricetes</taxon>
    </lineage>
</organism>
<protein>
    <submittedName>
        <fullName evidence="6">Protein recA</fullName>
    </submittedName>
</protein>
<dbReference type="PROSITE" id="PS50163">
    <property type="entry name" value="RECA_3"/>
    <property type="match status" value="1"/>
</dbReference>
<reference evidence="6" key="1">
    <citation type="journal article" date="2021" name="Proc. Natl. Acad. Sci. U.S.A.">
        <title>A Catalog of Tens of Thousands of Viruses from Human Metagenomes Reveals Hidden Associations with Chronic Diseases.</title>
        <authorList>
            <person name="Tisza M.J."/>
            <person name="Buck C.B."/>
        </authorList>
    </citation>
    <scope>NUCLEOTIDE SEQUENCE</scope>
    <source>
        <strain evidence="6">CtmpG14</strain>
    </source>
</reference>
<proteinExistence type="inferred from homology"/>
<name>A0A8S5PAX1_9CAUD</name>
<sequence length="354" mass="39448">MKTSNSIRFLPTLTSSRHCSLKEIKLNKEDAIALLDKKIGPNSEIIGYDKFINTSYEPLNKVISGKYDGGLPYGRIVEIVGESSSGKTLMATKMMIETQALGGVAIFIDWERAFSIDLARNLGLNTERPYFFYFTPETWEDGNKIAIQVCETLRDNAIIDADAPIMAVFDSIASAVPASSAAKDIDAYNMNDTTALARVASTTLKVMAQKAWKTNATFVYLNQVRTVPGAYVPTTSTPGGKAMEYFSSVRLFLNKKKIVDKDKKYLGQKITIEARKNKITKPFGVCSVDMYYNAENVPQFDYVSSLIDLLVETKKLEVSGAYIQYGDKKYYKSQLVKKITDECAYDELSNLLKA</sequence>
<dbReference type="GO" id="GO:0006281">
    <property type="term" value="P:DNA repair"/>
    <property type="evidence" value="ECO:0007669"/>
    <property type="project" value="InterPro"/>
</dbReference>
<keyword evidence="3" id="KW-0067">ATP-binding</keyword>
<feature type="domain" description="RecA family profile 2" evidence="5">
    <location>
        <begin position="236"/>
        <end position="297"/>
    </location>
</feature>